<dbReference type="GO" id="GO:0004540">
    <property type="term" value="F:RNA nuclease activity"/>
    <property type="evidence" value="ECO:0007669"/>
    <property type="project" value="InterPro"/>
</dbReference>
<name>A0A512AQE0_9SPHN</name>
<evidence type="ECO:0008006" key="3">
    <source>
        <dbReference type="Google" id="ProtNLM"/>
    </source>
</evidence>
<dbReference type="AlphaFoldDB" id="A0A512AQE0"/>
<protein>
    <recommendedName>
        <fullName evidence="3">Toxin YhaV</fullName>
    </recommendedName>
</protein>
<proteinExistence type="predicted"/>
<evidence type="ECO:0000313" key="1">
    <source>
        <dbReference type="EMBL" id="GEO01928.1"/>
    </source>
</evidence>
<gene>
    <name evidence="1" type="ORF">NSE01_37600</name>
</gene>
<dbReference type="Pfam" id="PF11663">
    <property type="entry name" value="Toxin_YhaV"/>
    <property type="match status" value="1"/>
</dbReference>
<evidence type="ECO:0000313" key="2">
    <source>
        <dbReference type="Proteomes" id="UP000321464"/>
    </source>
</evidence>
<accession>A0A512AQE0</accession>
<sequence length="160" mass="18040">MKRKPVPEGLTVNGWTLYAHPLFLEQLEKLTLAVERAREKDPGGYASTANAKLLAALRKLMFEVIPVDPARPEFRQGGTLGPARKHWFRAKFGNGRFRLFFRYSTAAKIIILAWVNDSDTLRTYGAKTDAYAVFKTMLDKGNPPEDWNALLKASQSLAEK</sequence>
<comment type="caution">
    <text evidence="1">The sequence shown here is derived from an EMBL/GenBank/DDBJ whole genome shotgun (WGS) entry which is preliminary data.</text>
</comment>
<dbReference type="InterPro" id="IPR021679">
    <property type="entry name" value="Toxin_endonuclease_YhaV"/>
</dbReference>
<dbReference type="GO" id="GO:0110001">
    <property type="term" value="C:toxin-antitoxin complex"/>
    <property type="evidence" value="ECO:0007669"/>
    <property type="project" value="InterPro"/>
</dbReference>
<dbReference type="EMBL" id="BJYR01000029">
    <property type="protein sequence ID" value="GEO01928.1"/>
    <property type="molecule type" value="Genomic_DNA"/>
</dbReference>
<organism evidence="1 2">
    <name type="scientific">Novosphingobium sediminis</name>
    <dbReference type="NCBI Taxonomy" id="707214"/>
    <lineage>
        <taxon>Bacteria</taxon>
        <taxon>Pseudomonadati</taxon>
        <taxon>Pseudomonadota</taxon>
        <taxon>Alphaproteobacteria</taxon>
        <taxon>Sphingomonadales</taxon>
        <taxon>Sphingomonadaceae</taxon>
        <taxon>Novosphingobium</taxon>
    </lineage>
</organism>
<reference evidence="1 2" key="1">
    <citation type="submission" date="2019-07" db="EMBL/GenBank/DDBJ databases">
        <title>Whole genome shotgun sequence of Novosphingobium sediminis NBRC 106119.</title>
        <authorList>
            <person name="Hosoyama A."/>
            <person name="Uohara A."/>
            <person name="Ohji S."/>
            <person name="Ichikawa N."/>
        </authorList>
    </citation>
    <scope>NUCLEOTIDE SEQUENCE [LARGE SCALE GENOMIC DNA]</scope>
    <source>
        <strain evidence="1 2">NBRC 106119</strain>
    </source>
</reference>
<dbReference type="Proteomes" id="UP000321464">
    <property type="component" value="Unassembled WGS sequence"/>
</dbReference>
<dbReference type="RefSeq" id="WP_011608037.1">
    <property type="nucleotide sequence ID" value="NZ_BJYR01000029.1"/>
</dbReference>
<keyword evidence="2" id="KW-1185">Reference proteome</keyword>